<comment type="caution">
    <text evidence="1">The sequence shown here is derived from an EMBL/GenBank/DDBJ whole genome shotgun (WGS) entry which is preliminary data.</text>
</comment>
<organism evidence="1 2">
    <name type="scientific">Escherichia coli</name>
    <dbReference type="NCBI Taxonomy" id="562"/>
    <lineage>
        <taxon>Bacteria</taxon>
        <taxon>Pseudomonadati</taxon>
        <taxon>Pseudomonadota</taxon>
        <taxon>Gammaproteobacteria</taxon>
        <taxon>Enterobacterales</taxon>
        <taxon>Enterobacteriaceae</taxon>
        <taxon>Escherichia</taxon>
    </lineage>
</organism>
<sequence length="173" mass="20050">MFIFQSLPEVRSVITYSDIQHAYDEMRRHNARVHDSLRREVKLLKKCYACSLSGESSALDMERLVRIERMTESGRYEECSPSCLGMNKDGVIEFRICTLINETPTGNMFVPAYITMEYCDDLIKIGMSLSNFRSDKRAELYVSKGEEAERYVEASEYIKSMMIRFIADQKFSG</sequence>
<dbReference type="AlphaFoldDB" id="A0A140RJA1"/>
<evidence type="ECO:0000313" key="2">
    <source>
        <dbReference type="Proteomes" id="UP000487258"/>
    </source>
</evidence>
<protein>
    <submittedName>
        <fullName evidence="1">Uncharacterized protein</fullName>
    </submittedName>
</protein>
<name>A0A140RJA1_ECOLX</name>
<accession>A0A140RJA1</accession>
<proteinExistence type="predicted"/>
<gene>
    <name evidence="1" type="ORF">GQM04_30460</name>
</gene>
<dbReference type="RefSeq" id="WP_032185421.1">
    <property type="nucleotide sequence ID" value="NZ_CP012376.1"/>
</dbReference>
<evidence type="ECO:0000313" key="1">
    <source>
        <dbReference type="EMBL" id="MWL49729.1"/>
    </source>
</evidence>
<dbReference type="Proteomes" id="UP000487258">
    <property type="component" value="Unassembled WGS sequence"/>
</dbReference>
<dbReference type="EMBL" id="WTMY01000862">
    <property type="protein sequence ID" value="MWL49729.1"/>
    <property type="molecule type" value="Genomic_DNA"/>
</dbReference>
<reference evidence="1 2" key="1">
    <citation type="submission" date="2019-12" db="EMBL/GenBank/DDBJ databases">
        <title>Enteriobacteria Tanzani isolates_10432.</title>
        <authorList>
            <person name="Subbiah M."/>
            <person name="Call D."/>
        </authorList>
    </citation>
    <scope>NUCLEOTIDE SEQUENCE [LARGE SCALE GENOMIC DNA]</scope>
    <source>
        <strain evidence="1 2">10432wF6</strain>
    </source>
</reference>